<dbReference type="FunFam" id="3.40.1160.10:FF:000007">
    <property type="entry name" value="Carbamate kinase"/>
    <property type="match status" value="1"/>
</dbReference>
<comment type="similarity">
    <text evidence="1">Belongs to the carbamate kinase family.</text>
</comment>
<dbReference type="GO" id="GO:0005829">
    <property type="term" value="C:cytosol"/>
    <property type="evidence" value="ECO:0007669"/>
    <property type="project" value="TreeGrafter"/>
</dbReference>
<dbReference type="PIRSF" id="PIRSF000723">
    <property type="entry name" value="Carbamate_kin"/>
    <property type="match status" value="1"/>
</dbReference>
<dbReference type="Pfam" id="PF00696">
    <property type="entry name" value="AA_kinase"/>
    <property type="match status" value="1"/>
</dbReference>
<dbReference type="InterPro" id="IPR001048">
    <property type="entry name" value="Asp/Glu/Uridylate_kinase"/>
</dbReference>
<dbReference type="PANTHER" id="PTHR30409">
    <property type="entry name" value="CARBAMATE KINASE"/>
    <property type="match status" value="1"/>
</dbReference>
<dbReference type="SUPFAM" id="SSF53633">
    <property type="entry name" value="Carbamate kinase-like"/>
    <property type="match status" value="1"/>
</dbReference>
<comment type="caution">
    <text evidence="5">The sequence shown here is derived from an EMBL/GenBank/DDBJ whole genome shotgun (WGS) entry which is preliminary data.</text>
</comment>
<evidence type="ECO:0000259" key="4">
    <source>
        <dbReference type="Pfam" id="PF00696"/>
    </source>
</evidence>
<gene>
    <name evidence="5" type="primary">arcC1_1</name>
    <name evidence="5" type="ORF">SDC9_10118</name>
</gene>
<dbReference type="GO" id="GO:0008804">
    <property type="term" value="F:carbamate kinase activity"/>
    <property type="evidence" value="ECO:0007669"/>
    <property type="project" value="UniProtKB-EC"/>
</dbReference>
<feature type="domain" description="Aspartate/glutamate/uridylate kinase" evidence="4">
    <location>
        <begin position="34"/>
        <end position="325"/>
    </location>
</feature>
<dbReference type="CDD" id="cd04235">
    <property type="entry name" value="AAK_CK"/>
    <property type="match status" value="1"/>
</dbReference>
<evidence type="ECO:0000256" key="3">
    <source>
        <dbReference type="ARBA" id="ARBA00022777"/>
    </source>
</evidence>
<dbReference type="AlphaFoldDB" id="A0A644TC24"/>
<evidence type="ECO:0000313" key="5">
    <source>
        <dbReference type="EMBL" id="MPL64463.1"/>
    </source>
</evidence>
<dbReference type="NCBIfam" id="NF009007">
    <property type="entry name" value="PRK12352.1"/>
    <property type="match status" value="1"/>
</dbReference>
<dbReference type="GO" id="GO:0019546">
    <property type="term" value="P:L-arginine deiminase pathway"/>
    <property type="evidence" value="ECO:0007669"/>
    <property type="project" value="TreeGrafter"/>
</dbReference>
<dbReference type="PANTHER" id="PTHR30409:SF1">
    <property type="entry name" value="CARBAMATE KINASE-RELATED"/>
    <property type="match status" value="1"/>
</dbReference>
<reference evidence="5" key="1">
    <citation type="submission" date="2019-08" db="EMBL/GenBank/DDBJ databases">
        <authorList>
            <person name="Kucharzyk K."/>
            <person name="Murdoch R.W."/>
            <person name="Higgins S."/>
            <person name="Loffler F."/>
        </authorList>
    </citation>
    <scope>NUCLEOTIDE SEQUENCE</scope>
</reference>
<protein>
    <submittedName>
        <fullName evidence="5">Carbamate kinase 1</fullName>
        <ecNumber evidence="5">2.7.2.2</ecNumber>
    </submittedName>
</protein>
<proteinExistence type="inferred from homology"/>
<accession>A0A644TC24</accession>
<evidence type="ECO:0000256" key="2">
    <source>
        <dbReference type="ARBA" id="ARBA00022679"/>
    </source>
</evidence>
<keyword evidence="2 5" id="KW-0808">Transferase</keyword>
<dbReference type="InterPro" id="IPR036393">
    <property type="entry name" value="AceGlu_kinase-like_sf"/>
</dbReference>
<dbReference type="InterPro" id="IPR003964">
    <property type="entry name" value="Carb_kinase"/>
</dbReference>
<dbReference type="EC" id="2.7.2.2" evidence="5"/>
<organism evidence="5">
    <name type="scientific">bioreactor metagenome</name>
    <dbReference type="NCBI Taxonomy" id="1076179"/>
    <lineage>
        <taxon>unclassified sequences</taxon>
        <taxon>metagenomes</taxon>
        <taxon>ecological metagenomes</taxon>
    </lineage>
</organism>
<dbReference type="NCBIfam" id="TIGR00746">
    <property type="entry name" value="arcC"/>
    <property type="match status" value="1"/>
</dbReference>
<name>A0A644TC24_9ZZZZ</name>
<dbReference type="PRINTS" id="PR01469">
    <property type="entry name" value="CARBMTKINASE"/>
</dbReference>
<dbReference type="EMBL" id="VSSQ01000025">
    <property type="protein sequence ID" value="MPL64463.1"/>
    <property type="molecule type" value="Genomic_DNA"/>
</dbReference>
<sequence length="343" mass="36531">MIYLEFAAVEQAAAIAAGLFASLNKRGTTMKERKTIVVALGGNAIIEEGTEGTITQQFANTRKSLTAIVDMIAQGHRVVLTHGNGPQAGVHLIRNEAASSQVPPSPLGVIVADTQGSMGYMIAQSLANALNKAGLRKEVVTLITQVVVDPQDPSMLNPTKYVGPFYRAEQVEQLSARGWIIKEDPGRGYRRVVPSPLPLDVVEKETIRDLLRDGKIVIAAGGGGVPVCREKDGSLEGVDAVIDKDRASALLASLIAADQLIILTGVEKVAINFKKPDQRFFDRLSVTECERFLAEGQFPRGSMGPKIEAACDFVKRGGAEVIITSMENASLAVEGRAGTVISA</sequence>
<evidence type="ECO:0000256" key="1">
    <source>
        <dbReference type="ARBA" id="ARBA00011066"/>
    </source>
</evidence>
<keyword evidence="3 5" id="KW-0418">Kinase</keyword>
<dbReference type="Gene3D" id="3.40.1160.10">
    <property type="entry name" value="Acetylglutamate kinase-like"/>
    <property type="match status" value="1"/>
</dbReference>